<dbReference type="PANTHER" id="PTHR40633:SF1">
    <property type="entry name" value="GPI ANCHORED SERINE-THREONINE RICH PROTEIN (AFU_ORTHOLOGUE AFUA_1G03630)"/>
    <property type="match status" value="1"/>
</dbReference>
<accession>A0AAW0C1E9</accession>
<dbReference type="Pfam" id="PF10342">
    <property type="entry name" value="Kre9_KNH"/>
    <property type="match status" value="1"/>
</dbReference>
<gene>
    <name evidence="5" type="ORF">R3P38DRAFT_817917</name>
</gene>
<feature type="chain" id="PRO_5043922984" description="Yeast cell wall synthesis Kre9/Knh1-like N-terminal domain-containing protein" evidence="3">
    <location>
        <begin position="21"/>
        <end position="255"/>
    </location>
</feature>
<evidence type="ECO:0000256" key="3">
    <source>
        <dbReference type="SAM" id="SignalP"/>
    </source>
</evidence>
<evidence type="ECO:0000256" key="2">
    <source>
        <dbReference type="SAM" id="MobiDB-lite"/>
    </source>
</evidence>
<dbReference type="InterPro" id="IPR052982">
    <property type="entry name" value="SRP1/TIP1-like"/>
</dbReference>
<protein>
    <recommendedName>
        <fullName evidence="4">Yeast cell wall synthesis Kre9/Knh1-like N-terminal domain-containing protein</fullName>
    </recommendedName>
</protein>
<evidence type="ECO:0000256" key="1">
    <source>
        <dbReference type="ARBA" id="ARBA00022729"/>
    </source>
</evidence>
<sequence>MLSTVFAAVLASSAILLSNAEVAPNAPGPNDVFNEGTKCHISWAGDSAGTDAWKDMAIELMTGANEKMVHITTVATKQDGTKDGVFDYDCPEVTPNSKIYFYQFTSGGTPNVTWTTRFLLAGADGSSTPPTETEKGANGEDVGYGTGALKDPSTAVAAPTFNNDPSNSASGGSSNSAVLPGSSSSAPSNPASASNSQSSAPSRPSSPSGSGSGSSPSPSASNNAAAALGPMASNVHVLPFVAALTACAAAFTILL</sequence>
<dbReference type="AlphaFoldDB" id="A0AAW0C1E9"/>
<feature type="region of interest" description="Disordered" evidence="2">
    <location>
        <begin position="123"/>
        <end position="224"/>
    </location>
</feature>
<dbReference type="InterPro" id="IPR018466">
    <property type="entry name" value="Kre9/Knh1-like_N"/>
</dbReference>
<feature type="compositionally biased region" description="Low complexity" evidence="2">
    <location>
        <begin position="166"/>
        <end position="224"/>
    </location>
</feature>
<feature type="domain" description="Yeast cell wall synthesis Kre9/Knh1-like N-terminal" evidence="4">
    <location>
        <begin position="27"/>
        <end position="118"/>
    </location>
</feature>
<keyword evidence="1 3" id="KW-0732">Signal</keyword>
<proteinExistence type="predicted"/>
<evidence type="ECO:0000313" key="6">
    <source>
        <dbReference type="Proteomes" id="UP001362999"/>
    </source>
</evidence>
<feature type="signal peptide" evidence="3">
    <location>
        <begin position="1"/>
        <end position="20"/>
    </location>
</feature>
<dbReference type="PANTHER" id="PTHR40633">
    <property type="entry name" value="MATRIX PROTEIN, PUTATIVE (AFU_ORTHOLOGUE AFUA_8G05410)-RELATED"/>
    <property type="match status" value="1"/>
</dbReference>
<comment type="caution">
    <text evidence="5">The sequence shown here is derived from an EMBL/GenBank/DDBJ whole genome shotgun (WGS) entry which is preliminary data.</text>
</comment>
<reference evidence="5 6" key="1">
    <citation type="journal article" date="2024" name="J Genomics">
        <title>Draft genome sequencing and assembly of Favolaschia claudopus CIRM-BRFM 2984 isolated from oak limbs.</title>
        <authorList>
            <person name="Navarro D."/>
            <person name="Drula E."/>
            <person name="Chaduli D."/>
            <person name="Cazenave R."/>
            <person name="Ahrendt S."/>
            <person name="Wang J."/>
            <person name="Lipzen A."/>
            <person name="Daum C."/>
            <person name="Barry K."/>
            <person name="Grigoriev I.V."/>
            <person name="Favel A."/>
            <person name="Rosso M.N."/>
            <person name="Martin F."/>
        </authorList>
    </citation>
    <scope>NUCLEOTIDE SEQUENCE [LARGE SCALE GENOMIC DNA]</scope>
    <source>
        <strain evidence="5 6">CIRM-BRFM 2984</strain>
    </source>
</reference>
<dbReference type="EMBL" id="JAWWNJ010000024">
    <property type="protein sequence ID" value="KAK7031503.1"/>
    <property type="molecule type" value="Genomic_DNA"/>
</dbReference>
<evidence type="ECO:0000313" key="5">
    <source>
        <dbReference type="EMBL" id="KAK7031503.1"/>
    </source>
</evidence>
<organism evidence="5 6">
    <name type="scientific">Favolaschia claudopus</name>
    <dbReference type="NCBI Taxonomy" id="2862362"/>
    <lineage>
        <taxon>Eukaryota</taxon>
        <taxon>Fungi</taxon>
        <taxon>Dikarya</taxon>
        <taxon>Basidiomycota</taxon>
        <taxon>Agaricomycotina</taxon>
        <taxon>Agaricomycetes</taxon>
        <taxon>Agaricomycetidae</taxon>
        <taxon>Agaricales</taxon>
        <taxon>Marasmiineae</taxon>
        <taxon>Mycenaceae</taxon>
        <taxon>Favolaschia</taxon>
    </lineage>
</organism>
<evidence type="ECO:0000259" key="4">
    <source>
        <dbReference type="Pfam" id="PF10342"/>
    </source>
</evidence>
<name>A0AAW0C1E9_9AGAR</name>
<dbReference type="Proteomes" id="UP001362999">
    <property type="component" value="Unassembled WGS sequence"/>
</dbReference>
<keyword evidence="6" id="KW-1185">Reference proteome</keyword>